<protein>
    <submittedName>
        <fullName evidence="1">Uncharacterized protein</fullName>
    </submittedName>
</protein>
<dbReference type="EMBL" id="FR719188">
    <property type="protein sequence ID" value="CBX79746.1"/>
    <property type="molecule type" value="Genomic_DNA"/>
</dbReference>
<dbReference type="AlphaFoldDB" id="E5B2P4"/>
<accession>E5B2P4</accession>
<name>E5B2P4_ERWAM</name>
<gene>
    <name evidence="1" type="ORF">EAIL5_0926</name>
</gene>
<sequence length="38" mass="4428">MLPYVERLPAGRVEWCEAEHLVIRLVAYTETDTVLPKE</sequence>
<reference evidence="1" key="1">
    <citation type="journal article" date="2011" name="J. Bacteriol.">
        <title>Genome Sequence of an Erwinia amylovora Strain with Pathogenicity Restricted to Rubus Plants.</title>
        <authorList>
            <person name="Powney R."/>
            <person name="Smits T.H."/>
            <person name="Sawbridge T."/>
            <person name="Frey B."/>
            <person name="Blom J."/>
            <person name="Frey J.E."/>
            <person name="Plummer K.M."/>
            <person name="Beer S.V."/>
            <person name="Luck J."/>
            <person name="Duffy B."/>
            <person name="Rodoni B."/>
        </authorList>
    </citation>
    <scope>NUCLEOTIDE SEQUENCE</scope>
    <source>
        <strain evidence="1">ATCC BAA-2158</strain>
    </source>
</reference>
<organism evidence="1">
    <name type="scientific">Erwinia amylovora ATCC BAA-2158</name>
    <dbReference type="NCBI Taxonomy" id="889211"/>
    <lineage>
        <taxon>Bacteria</taxon>
        <taxon>Pseudomonadati</taxon>
        <taxon>Pseudomonadota</taxon>
        <taxon>Gammaproteobacteria</taxon>
        <taxon>Enterobacterales</taxon>
        <taxon>Erwiniaceae</taxon>
        <taxon>Erwinia</taxon>
    </lineage>
</organism>
<proteinExistence type="predicted"/>
<evidence type="ECO:0000313" key="1">
    <source>
        <dbReference type="EMBL" id="CBX79746.1"/>
    </source>
</evidence>